<proteinExistence type="predicted"/>
<keyword evidence="2" id="KW-1185">Reference proteome</keyword>
<reference evidence="1 2" key="1">
    <citation type="submission" date="2015-12" db="EMBL/GenBank/DDBJ databases">
        <title>Complete genome of Roseateles depolymerans KCTC 42856.</title>
        <authorList>
            <person name="Kim K.M."/>
        </authorList>
    </citation>
    <scope>NUCLEOTIDE SEQUENCE [LARGE SCALE GENOMIC DNA]</scope>
    <source>
        <strain evidence="1 2">KCTC 42856</strain>
    </source>
</reference>
<organism evidence="1 2">
    <name type="scientific">Roseateles depolymerans</name>
    <dbReference type="NCBI Taxonomy" id="76731"/>
    <lineage>
        <taxon>Bacteria</taxon>
        <taxon>Pseudomonadati</taxon>
        <taxon>Pseudomonadota</taxon>
        <taxon>Betaproteobacteria</taxon>
        <taxon>Burkholderiales</taxon>
        <taxon>Sphaerotilaceae</taxon>
        <taxon>Roseateles</taxon>
    </lineage>
</organism>
<dbReference type="AlphaFoldDB" id="A0A0U3MHP5"/>
<accession>A0A0U3MHP5</accession>
<dbReference type="Proteomes" id="UP000060699">
    <property type="component" value="Chromosome"/>
</dbReference>
<dbReference type="OrthoDB" id="9155042at2"/>
<dbReference type="EMBL" id="CP013729">
    <property type="protein sequence ID" value="ALV08189.1"/>
    <property type="molecule type" value="Genomic_DNA"/>
</dbReference>
<evidence type="ECO:0000313" key="2">
    <source>
        <dbReference type="Proteomes" id="UP000060699"/>
    </source>
</evidence>
<gene>
    <name evidence="1" type="ORF">RD2015_3735</name>
</gene>
<protein>
    <submittedName>
        <fullName evidence="1">Uncharacterized protein</fullName>
    </submittedName>
</protein>
<name>A0A0U3MHP5_9BURK</name>
<dbReference type="KEGG" id="rdp:RD2015_3735"/>
<dbReference type="RefSeq" id="WP_058936191.1">
    <property type="nucleotide sequence ID" value="NZ_CP013729.1"/>
</dbReference>
<sequence length="87" mass="10035">MTLQQLSQVKRWMVMHSGRHPVELAVWNVVLTLWMLGFMGVPGVLLIKAWMALPLCFGAWMLPMAYTGGRRRLHQTGRLRCDWLTAL</sequence>
<evidence type="ECO:0000313" key="1">
    <source>
        <dbReference type="EMBL" id="ALV08189.1"/>
    </source>
</evidence>